<comment type="caution">
    <text evidence="2">The sequence shown here is derived from an EMBL/GenBank/DDBJ whole genome shotgun (WGS) entry which is preliminary data.</text>
</comment>
<accession>A0ABW5TIT4</accession>
<evidence type="ECO:0000313" key="2">
    <source>
        <dbReference type="EMBL" id="MFD2728744.1"/>
    </source>
</evidence>
<gene>
    <name evidence="2" type="ORF">ACFSR0_04785</name>
</gene>
<reference evidence="3" key="1">
    <citation type="journal article" date="2019" name="Int. J. Syst. Evol. Microbiol.">
        <title>The Global Catalogue of Microorganisms (GCM) 10K type strain sequencing project: providing services to taxonomists for standard genome sequencing and annotation.</title>
        <authorList>
            <consortium name="The Broad Institute Genomics Platform"/>
            <consortium name="The Broad Institute Genome Sequencing Center for Infectious Disease"/>
            <person name="Wu L."/>
            <person name="Ma J."/>
        </authorList>
    </citation>
    <scope>NUCLEOTIDE SEQUENCE [LARGE SCALE GENOMIC DNA]</scope>
    <source>
        <strain evidence="3">TISTR 932</strain>
    </source>
</reference>
<name>A0ABW5TIT4_9ENTE</name>
<dbReference type="PANTHER" id="PTHR32182:SF0">
    <property type="entry name" value="DNA REPLICATION AND REPAIR PROTEIN RECF"/>
    <property type="match status" value="1"/>
</dbReference>
<dbReference type="EMBL" id="JBHUMO010000033">
    <property type="protein sequence ID" value="MFD2728744.1"/>
    <property type="molecule type" value="Genomic_DNA"/>
</dbReference>
<evidence type="ECO:0000313" key="3">
    <source>
        <dbReference type="Proteomes" id="UP001597427"/>
    </source>
</evidence>
<dbReference type="Pfam" id="PF13175">
    <property type="entry name" value="AAA_15"/>
    <property type="match status" value="1"/>
</dbReference>
<evidence type="ECO:0000259" key="1">
    <source>
        <dbReference type="Pfam" id="PF13175"/>
    </source>
</evidence>
<dbReference type="Proteomes" id="UP001597427">
    <property type="component" value="Unassembled WGS sequence"/>
</dbReference>
<dbReference type="InterPro" id="IPR027417">
    <property type="entry name" value="P-loop_NTPase"/>
</dbReference>
<dbReference type="PANTHER" id="PTHR32182">
    <property type="entry name" value="DNA REPLICATION AND REPAIR PROTEIN RECF"/>
    <property type="match status" value="1"/>
</dbReference>
<dbReference type="Gene3D" id="3.40.50.300">
    <property type="entry name" value="P-loop containing nucleotide triphosphate hydrolases"/>
    <property type="match status" value="1"/>
</dbReference>
<keyword evidence="3" id="KW-1185">Reference proteome</keyword>
<organism evidence="2 3">
    <name type="scientific">Enterococcus camelliae</name>
    <dbReference type="NCBI Taxonomy" id="453959"/>
    <lineage>
        <taxon>Bacteria</taxon>
        <taxon>Bacillati</taxon>
        <taxon>Bacillota</taxon>
        <taxon>Bacilli</taxon>
        <taxon>Lactobacillales</taxon>
        <taxon>Enterococcaceae</taxon>
        <taxon>Enterococcus</taxon>
    </lineage>
</organism>
<proteinExistence type="predicted"/>
<protein>
    <submittedName>
        <fullName evidence="2">AAA family ATPase</fullName>
    </submittedName>
</protein>
<dbReference type="RefSeq" id="WP_016174968.1">
    <property type="nucleotide sequence ID" value="NZ_JBHUMO010000033.1"/>
</dbReference>
<sequence length="70" mass="8251">MEFKKLVIENFRNFSSIEIDLSNKNVIFGMNDSGKTNLLFAIRYLLDRSIRNKGFIKSDYHKHDISKLLI</sequence>
<dbReference type="InterPro" id="IPR041685">
    <property type="entry name" value="AAA_GajA/Old/RecF-like"/>
</dbReference>
<feature type="domain" description="Endonuclease GajA/Old nuclease/RecF-like AAA" evidence="1">
    <location>
        <begin position="1"/>
        <end position="65"/>
    </location>
</feature>
<dbReference type="SUPFAM" id="SSF52540">
    <property type="entry name" value="P-loop containing nucleoside triphosphate hydrolases"/>
    <property type="match status" value="1"/>
</dbReference>